<dbReference type="Pfam" id="PF01408">
    <property type="entry name" value="GFO_IDH_MocA"/>
    <property type="match status" value="1"/>
</dbReference>
<dbReference type="InterPro" id="IPR004104">
    <property type="entry name" value="Gfo/Idh/MocA-like_OxRdtase_C"/>
</dbReference>
<name>A0A2V5K6F3_9BACL</name>
<evidence type="ECO:0000259" key="3">
    <source>
        <dbReference type="Pfam" id="PF02894"/>
    </source>
</evidence>
<dbReference type="RefSeq" id="WP_110841306.1">
    <property type="nucleotide sequence ID" value="NZ_QJVJ01000007.1"/>
</dbReference>
<evidence type="ECO:0000313" key="5">
    <source>
        <dbReference type="Proteomes" id="UP000247476"/>
    </source>
</evidence>
<dbReference type="PANTHER" id="PTHR43377:SF2">
    <property type="entry name" value="BINDING ROSSMANN FOLD OXIDOREDUCTASE, PUTATIVE (AFU_ORTHOLOGUE AFUA_4G00560)-RELATED"/>
    <property type="match status" value="1"/>
</dbReference>
<dbReference type="PANTHER" id="PTHR43377">
    <property type="entry name" value="BILIVERDIN REDUCTASE A"/>
    <property type="match status" value="1"/>
</dbReference>
<dbReference type="Gene3D" id="3.30.360.10">
    <property type="entry name" value="Dihydrodipicolinate Reductase, domain 2"/>
    <property type="match status" value="1"/>
</dbReference>
<dbReference type="EMBL" id="QJVJ01000007">
    <property type="protein sequence ID" value="PYI53534.1"/>
    <property type="molecule type" value="Genomic_DNA"/>
</dbReference>
<dbReference type="InterPro" id="IPR051450">
    <property type="entry name" value="Gfo/Idh/MocA_Oxidoreductases"/>
</dbReference>
<accession>A0A2V5K6F3</accession>
<gene>
    <name evidence="4" type="ORF">DLM86_17380</name>
</gene>
<sequence length="410" mass="45920">MKKYAIVGAGGRAYGMFAKPFSTELKGVAELVGVYDVNPVRAEMLGRQAGGAPVFGDFDAMLRETKPDAVIVTTPDSLHDHYIIRALEAGCDAVSEKPMTTSAEKTRAIIEAERRTGKRVVVTFNCRFMPYVVRIKELIREGAIGDILHVAMEWSLDTSHGADYFRRWHRQMKNSGGLLVHKSTHHFDMVNWWLDDEPESVFARGARLFYGPTRDNRGERCLTCEHRQSCEFYFDITASEFTRSFYRDAEAHDGYVRDRCVFGDDIDIYDTMSLNVRYAKGTLFTYSLNAYSPYEGWKATFVGTKGRIEAEERHSGPDHDAGHDIIRLYNRRNELVTMRSRKASGDHGGGDQRLRRMIFAGDVPDPLGQMAGSRAGAMSLLIGAAANESIESGRPVAISDLLQSPEPVSH</sequence>
<dbReference type="Proteomes" id="UP000247476">
    <property type="component" value="Unassembled WGS sequence"/>
</dbReference>
<dbReference type="InterPro" id="IPR036291">
    <property type="entry name" value="NAD(P)-bd_dom_sf"/>
</dbReference>
<evidence type="ECO:0000259" key="2">
    <source>
        <dbReference type="Pfam" id="PF01408"/>
    </source>
</evidence>
<feature type="domain" description="Gfo/Idh/MocA-like oxidoreductase C-terminal" evidence="3">
    <location>
        <begin position="136"/>
        <end position="398"/>
    </location>
</feature>
<comment type="similarity">
    <text evidence="1">Belongs to the Gfo/Idh/MocA family.</text>
</comment>
<feature type="domain" description="Gfo/Idh/MocA-like oxidoreductase N-terminal" evidence="2">
    <location>
        <begin position="3"/>
        <end position="124"/>
    </location>
</feature>
<dbReference type="AlphaFoldDB" id="A0A2V5K6F3"/>
<evidence type="ECO:0000313" key="4">
    <source>
        <dbReference type="EMBL" id="PYI53534.1"/>
    </source>
</evidence>
<dbReference type="Gene3D" id="3.40.50.720">
    <property type="entry name" value="NAD(P)-binding Rossmann-like Domain"/>
    <property type="match status" value="1"/>
</dbReference>
<reference evidence="4 5" key="1">
    <citation type="submission" date="2018-05" db="EMBL/GenBank/DDBJ databases">
        <title>Paenibacillus flagellatus sp. nov., isolated from selenium mineral soil.</title>
        <authorList>
            <person name="Dai X."/>
        </authorList>
    </citation>
    <scope>NUCLEOTIDE SEQUENCE [LARGE SCALE GENOMIC DNA]</scope>
    <source>
        <strain evidence="4 5">DXL2</strain>
    </source>
</reference>
<dbReference type="InterPro" id="IPR000683">
    <property type="entry name" value="Gfo/Idh/MocA-like_OxRdtase_N"/>
</dbReference>
<evidence type="ECO:0000256" key="1">
    <source>
        <dbReference type="ARBA" id="ARBA00010928"/>
    </source>
</evidence>
<dbReference type="GO" id="GO:0000166">
    <property type="term" value="F:nucleotide binding"/>
    <property type="evidence" value="ECO:0007669"/>
    <property type="project" value="InterPro"/>
</dbReference>
<dbReference type="SUPFAM" id="SSF55347">
    <property type="entry name" value="Glyceraldehyde-3-phosphate dehydrogenase-like, C-terminal domain"/>
    <property type="match status" value="1"/>
</dbReference>
<keyword evidence="5" id="KW-1185">Reference proteome</keyword>
<dbReference type="Pfam" id="PF02894">
    <property type="entry name" value="GFO_IDH_MocA_C"/>
    <property type="match status" value="1"/>
</dbReference>
<protein>
    <submittedName>
        <fullName evidence="4">Gfo/Idh/MocA family oxidoreductase</fullName>
    </submittedName>
</protein>
<proteinExistence type="inferred from homology"/>
<dbReference type="SUPFAM" id="SSF51735">
    <property type="entry name" value="NAD(P)-binding Rossmann-fold domains"/>
    <property type="match status" value="1"/>
</dbReference>
<comment type="caution">
    <text evidence="4">The sequence shown here is derived from an EMBL/GenBank/DDBJ whole genome shotgun (WGS) entry which is preliminary data.</text>
</comment>
<dbReference type="OrthoDB" id="9781031at2"/>
<organism evidence="4 5">
    <name type="scientific">Paenibacillus flagellatus</name>
    <dbReference type="NCBI Taxonomy" id="2211139"/>
    <lineage>
        <taxon>Bacteria</taxon>
        <taxon>Bacillati</taxon>
        <taxon>Bacillota</taxon>
        <taxon>Bacilli</taxon>
        <taxon>Bacillales</taxon>
        <taxon>Paenibacillaceae</taxon>
        <taxon>Paenibacillus</taxon>
    </lineage>
</organism>